<evidence type="ECO:0000259" key="1">
    <source>
        <dbReference type="Pfam" id="PF01636"/>
    </source>
</evidence>
<evidence type="ECO:0000313" key="3">
    <source>
        <dbReference type="Proteomes" id="UP000515908"/>
    </source>
</evidence>
<gene>
    <name evidence="2" type="ORF">ADEAN_000006500</name>
</gene>
<dbReference type="VEuPathDB" id="TriTrypDB:ADEAN_000006500"/>
<dbReference type="EMBL" id="LR877145">
    <property type="protein sequence ID" value="CAD2212653.1"/>
    <property type="molecule type" value="Genomic_DNA"/>
</dbReference>
<keyword evidence="3" id="KW-1185">Reference proteome</keyword>
<dbReference type="InterPro" id="IPR011009">
    <property type="entry name" value="Kinase-like_dom_sf"/>
</dbReference>
<dbReference type="Gene3D" id="3.30.200.20">
    <property type="entry name" value="Phosphorylase Kinase, domain 1"/>
    <property type="match status" value="1"/>
</dbReference>
<dbReference type="SUPFAM" id="SSF56112">
    <property type="entry name" value="Protein kinase-like (PK-like)"/>
    <property type="match status" value="1"/>
</dbReference>
<dbReference type="Pfam" id="PF01636">
    <property type="entry name" value="APH"/>
    <property type="match status" value="1"/>
</dbReference>
<sequence length="690" mass="78632">MPAEVVLMMDLSGVLSSSPFPAARRLAERMMSCIFTRAGSHLAAKMKNRSVRFLARQYCNFFFTVTDFTERIRGIKSAFERLELGEINRVEFVTEYRLEMKFMLDALGKQNMEELEGMSISHPKRVASLKKRFPLLVDPIVQSLVYEIMDVEAFLCTIEKVSPRKNVLNLLHYLHVKSQQEIRLFAMGNSWETEGQYKRMLHEATTSVVDSVSSVFPVTCPVLYGDGPSRKATFNVNGLFDGYVRSYTCHKRKPYPDIFMKALEQVKECRKPTADALRFDLKPFVFYFDDVGDHCEAARDLPGNPFTEAYLIEDGAADVFKDVIAALKIVAAKDVFWKSVVESVERDMTPLFRPPTDAKGRPVSWVEGELNNYQDNLLFIPPPHNDSCVPVSPLERKEYQMGEDDQEAILYYCAQHLPHLFPLNIPDQPSPNMGLKTQPGLATSAGPILFEYFKGSKYFESYRITLRTGSFVLRIQPQGPNPYGSVDIRREFETMSHLSAVAPAVKVPGMLLYCDSYAVCGRRFYIRRYVDGEVISNIQTLLQPRIQRPYSERRRIVNVELKPKLFFWGALNALTALHNAPAPRFMKQTATTHVHPALNRIHHAMERYKRTISTTKLPGFEFIRSSKLEELAAMLTQCFDQTQLVHQIVPFPERLVIVHGHFDMSVVCLLEPISGRTAQVPSSTPLHGEL</sequence>
<reference evidence="2 3" key="1">
    <citation type="submission" date="2020-08" db="EMBL/GenBank/DDBJ databases">
        <authorList>
            <person name="Newling K."/>
            <person name="Davey J."/>
            <person name="Forrester S."/>
        </authorList>
    </citation>
    <scope>NUCLEOTIDE SEQUENCE [LARGE SCALE GENOMIC DNA]</scope>
    <source>
        <strain evidence="3">Crithidia deanei Carvalho (ATCC PRA-265)</strain>
    </source>
</reference>
<dbReference type="Gene3D" id="3.40.50.1000">
    <property type="entry name" value="HAD superfamily/HAD-like"/>
    <property type="match status" value="1"/>
</dbReference>
<dbReference type="GO" id="GO:0016740">
    <property type="term" value="F:transferase activity"/>
    <property type="evidence" value="ECO:0007669"/>
    <property type="project" value="UniProtKB-KW"/>
</dbReference>
<accession>A0A7G2C1Q6</accession>
<dbReference type="AlphaFoldDB" id="A0A7G2C1Q6"/>
<name>A0A7G2C1Q6_9TRYP</name>
<dbReference type="InterPro" id="IPR002575">
    <property type="entry name" value="Aminoglycoside_PTrfase"/>
</dbReference>
<keyword evidence="2" id="KW-0808">Transferase</keyword>
<proteinExistence type="predicted"/>
<protein>
    <submittedName>
        <fullName evidence="2">Phosphotransferase enzyme family, putative</fullName>
    </submittedName>
</protein>
<dbReference type="InterPro" id="IPR052898">
    <property type="entry name" value="ACAD10-like"/>
</dbReference>
<feature type="domain" description="Aminoglycoside phosphotransferase" evidence="1">
    <location>
        <begin position="459"/>
        <end position="542"/>
    </location>
</feature>
<dbReference type="Proteomes" id="UP000515908">
    <property type="component" value="Chromosome 01"/>
</dbReference>
<dbReference type="PANTHER" id="PTHR47829">
    <property type="entry name" value="HYDROLASE, PUTATIVE (AFU_ORTHOLOGUE AFUA_1G12880)-RELATED"/>
    <property type="match status" value="1"/>
</dbReference>
<dbReference type="OrthoDB" id="434771at2759"/>
<dbReference type="InterPro" id="IPR023214">
    <property type="entry name" value="HAD_sf"/>
</dbReference>
<evidence type="ECO:0000313" key="2">
    <source>
        <dbReference type="EMBL" id="CAD2212653.1"/>
    </source>
</evidence>
<organism evidence="2 3">
    <name type="scientific">Angomonas deanei</name>
    <dbReference type="NCBI Taxonomy" id="59799"/>
    <lineage>
        <taxon>Eukaryota</taxon>
        <taxon>Discoba</taxon>
        <taxon>Euglenozoa</taxon>
        <taxon>Kinetoplastea</taxon>
        <taxon>Metakinetoplastina</taxon>
        <taxon>Trypanosomatida</taxon>
        <taxon>Trypanosomatidae</taxon>
        <taxon>Strigomonadinae</taxon>
        <taxon>Angomonas</taxon>
    </lineage>
</organism>
<dbReference type="PANTHER" id="PTHR47829:SF1">
    <property type="entry name" value="HAD FAMILY PHOSPHATASE"/>
    <property type="match status" value="1"/>
</dbReference>